<evidence type="ECO:0000313" key="1">
    <source>
        <dbReference type="EMBL" id="REG81415.1"/>
    </source>
</evidence>
<dbReference type="InterPro" id="IPR050194">
    <property type="entry name" value="Glycosyltransferase_grp1"/>
</dbReference>
<dbReference type="EMBL" id="QUNF01000027">
    <property type="protein sequence ID" value="REG81415.1"/>
    <property type="molecule type" value="Genomic_DNA"/>
</dbReference>
<dbReference type="OrthoDB" id="1100717at2"/>
<dbReference type="GO" id="GO:0016757">
    <property type="term" value="F:glycosyltransferase activity"/>
    <property type="evidence" value="ECO:0007669"/>
    <property type="project" value="TreeGrafter"/>
</dbReference>
<dbReference type="AlphaFoldDB" id="A0A3E0DFR8"/>
<sequence>MSKILIFGQSFNTNTGGGVTLSNLFGNWEKDDLAVICTSHANGNISTKACENYYFIGSDEVHYRFPFNYFQRHSPSGMLALRETPEVDSYSYKPSWREIFIYKVLYPILDWSGLVHILSSMEVSSNLLRWIDDFSPDLLYIQVSTRESLLFAIELADKLKVPIIIHQMDDWLSTVGSIGLAKRYWNTKVNHEYKELVKRADLCLSISDLMGIEYEHRYGAKFKTFHNPVDLDFWLAKNDINKYSSDECSILYAGRTGFGISTSLKAFAEAVEHLNEISTFKIRFYIQTLEELEWTDNYEYTVHKQLIPYERLPELFQSMDFLLLPCDFSRKAIQFLKYSMPTKASEYMASGTPIIILSPEETAIYQYGKTNDWAFLINNGDPSEIYRQLKEIVSNEEAKTEMSTKAFKLVKKRHSKKAVAKEFYSEFEKLMNIHSE</sequence>
<protein>
    <submittedName>
        <fullName evidence="1">Glycosyltransferase involved in cell wall biosynthesis</fullName>
    </submittedName>
</protein>
<reference evidence="1 2" key="1">
    <citation type="submission" date="2018-08" db="EMBL/GenBank/DDBJ databases">
        <title>Genomic Encyclopedia of Archaeal and Bacterial Type Strains, Phase II (KMG-II): from individual species to whole genera.</title>
        <authorList>
            <person name="Goeker M."/>
        </authorList>
    </citation>
    <scope>NUCLEOTIDE SEQUENCE [LARGE SCALE GENOMIC DNA]</scope>
    <source>
        <strain evidence="1 2">DSM 15986</strain>
    </source>
</reference>
<dbReference type="RefSeq" id="WP_086542970.1">
    <property type="nucleotide sequence ID" value="NZ_MSSW01000058.1"/>
</dbReference>
<dbReference type="Pfam" id="PF13692">
    <property type="entry name" value="Glyco_trans_1_4"/>
    <property type="match status" value="1"/>
</dbReference>
<proteinExistence type="predicted"/>
<keyword evidence="2" id="KW-1185">Reference proteome</keyword>
<keyword evidence="1" id="KW-0808">Transferase</keyword>
<organism evidence="1 2">
    <name type="scientific">Algoriphagus antarcticus</name>
    <dbReference type="NCBI Taxonomy" id="238540"/>
    <lineage>
        <taxon>Bacteria</taxon>
        <taxon>Pseudomonadati</taxon>
        <taxon>Bacteroidota</taxon>
        <taxon>Cytophagia</taxon>
        <taxon>Cytophagales</taxon>
        <taxon>Cyclobacteriaceae</taxon>
        <taxon>Algoriphagus</taxon>
    </lineage>
</organism>
<dbReference type="PANTHER" id="PTHR45947">
    <property type="entry name" value="SULFOQUINOVOSYL TRANSFERASE SQD2"/>
    <property type="match status" value="1"/>
</dbReference>
<dbReference type="Gene3D" id="3.40.50.2000">
    <property type="entry name" value="Glycogen Phosphorylase B"/>
    <property type="match status" value="2"/>
</dbReference>
<comment type="caution">
    <text evidence="1">The sequence shown here is derived from an EMBL/GenBank/DDBJ whole genome shotgun (WGS) entry which is preliminary data.</text>
</comment>
<accession>A0A3E0DFR8</accession>
<dbReference type="PANTHER" id="PTHR45947:SF3">
    <property type="entry name" value="SULFOQUINOVOSYL TRANSFERASE SQD2"/>
    <property type="match status" value="1"/>
</dbReference>
<evidence type="ECO:0000313" key="2">
    <source>
        <dbReference type="Proteomes" id="UP000256405"/>
    </source>
</evidence>
<gene>
    <name evidence="1" type="ORF">C8N25_12763</name>
</gene>
<name>A0A3E0DFR8_9BACT</name>
<dbReference type="Proteomes" id="UP000256405">
    <property type="component" value="Unassembled WGS sequence"/>
</dbReference>
<dbReference type="SUPFAM" id="SSF53756">
    <property type="entry name" value="UDP-Glycosyltransferase/glycogen phosphorylase"/>
    <property type="match status" value="1"/>
</dbReference>